<name>A0A318KWI7_9FIRM</name>
<keyword evidence="4" id="KW-0378">Hydrolase</keyword>
<reference evidence="10 11" key="1">
    <citation type="submission" date="2018-05" db="EMBL/GenBank/DDBJ databases">
        <title>Genomic Encyclopedia of Type Strains, Phase IV (KMG-IV): sequencing the most valuable type-strain genomes for metagenomic binning, comparative biology and taxonomic classification.</title>
        <authorList>
            <person name="Goeker M."/>
        </authorList>
    </citation>
    <scope>NUCLEOTIDE SEQUENCE [LARGE SCALE GENOMIC DNA]</scope>
    <source>
        <strain evidence="10 11">JC118</strain>
    </source>
</reference>
<dbReference type="Pfam" id="PF07687">
    <property type="entry name" value="M20_dimer"/>
    <property type="match status" value="1"/>
</dbReference>
<dbReference type="GO" id="GO:0008237">
    <property type="term" value="F:metallopeptidase activity"/>
    <property type="evidence" value="ECO:0007669"/>
    <property type="project" value="UniProtKB-KW"/>
</dbReference>
<evidence type="ECO:0000256" key="6">
    <source>
        <dbReference type="ARBA" id="ARBA00023049"/>
    </source>
</evidence>
<dbReference type="PANTHER" id="PTHR42994:SF2">
    <property type="entry name" value="PEPTIDASE"/>
    <property type="match status" value="1"/>
</dbReference>
<dbReference type="Gene3D" id="3.30.70.360">
    <property type="match status" value="1"/>
</dbReference>
<dbReference type="RefSeq" id="WP_022938789.1">
    <property type="nucleotide sequence ID" value="NZ_CABKRQ010000006.1"/>
</dbReference>
<dbReference type="Gene3D" id="3.40.630.10">
    <property type="entry name" value="Zn peptidases"/>
    <property type="match status" value="1"/>
</dbReference>
<accession>A0A318KWI7</accession>
<dbReference type="STRING" id="1034346.GCA_000313565_02502"/>
<proteinExistence type="inferred from homology"/>
<keyword evidence="5" id="KW-0862">Zinc</keyword>
<evidence type="ECO:0000256" key="2">
    <source>
        <dbReference type="ARBA" id="ARBA00022670"/>
    </source>
</evidence>
<dbReference type="InterPro" id="IPR036264">
    <property type="entry name" value="Bact_exopeptidase_dim_dom"/>
</dbReference>
<evidence type="ECO:0000256" key="4">
    <source>
        <dbReference type="ARBA" id="ARBA00022801"/>
    </source>
</evidence>
<keyword evidence="3 8" id="KW-0479">Metal-binding</keyword>
<evidence type="ECO:0000256" key="3">
    <source>
        <dbReference type="ARBA" id="ARBA00022723"/>
    </source>
</evidence>
<feature type="binding site" evidence="8">
    <location>
        <position position="342"/>
    </location>
    <ligand>
        <name>Zn(2+)</name>
        <dbReference type="ChEBI" id="CHEBI:29105"/>
        <label>2</label>
    </ligand>
</feature>
<dbReference type="InterPro" id="IPR011650">
    <property type="entry name" value="Peptidase_M20_dimer"/>
</dbReference>
<keyword evidence="11" id="KW-1185">Reference proteome</keyword>
<dbReference type="EMBL" id="QJKH01000002">
    <property type="protein sequence ID" value="PXX80942.1"/>
    <property type="molecule type" value="Genomic_DNA"/>
</dbReference>
<keyword evidence="2" id="KW-0645">Protease</keyword>
<dbReference type="GO" id="GO:0046872">
    <property type="term" value="F:metal ion binding"/>
    <property type="evidence" value="ECO:0007669"/>
    <property type="project" value="UniProtKB-UniRule"/>
</dbReference>
<protein>
    <submittedName>
        <fullName evidence="10">Tripeptide aminopeptidase</fullName>
    </submittedName>
</protein>
<evidence type="ECO:0000256" key="5">
    <source>
        <dbReference type="ARBA" id="ARBA00022833"/>
    </source>
</evidence>
<keyword evidence="10" id="KW-0031">Aminopeptidase</keyword>
<dbReference type="SUPFAM" id="SSF53187">
    <property type="entry name" value="Zn-dependent exopeptidases"/>
    <property type="match status" value="1"/>
</dbReference>
<evidence type="ECO:0000313" key="11">
    <source>
        <dbReference type="Proteomes" id="UP000247612"/>
    </source>
</evidence>
<keyword evidence="6" id="KW-0482">Metalloprotease</keyword>
<evidence type="ECO:0000259" key="9">
    <source>
        <dbReference type="Pfam" id="PF07687"/>
    </source>
</evidence>
<dbReference type="InterPro" id="IPR010162">
    <property type="entry name" value="PepT-like"/>
</dbReference>
<dbReference type="InterPro" id="IPR001261">
    <property type="entry name" value="ArgE/DapE_CS"/>
</dbReference>
<dbReference type="PIRSF" id="PIRSF001123">
    <property type="entry name" value="PepA_GA"/>
    <property type="match status" value="1"/>
</dbReference>
<evidence type="ECO:0000313" key="10">
    <source>
        <dbReference type="EMBL" id="PXX80942.1"/>
    </source>
</evidence>
<gene>
    <name evidence="10" type="ORF">DES51_10260</name>
</gene>
<dbReference type="PROSITE" id="PS00758">
    <property type="entry name" value="ARGE_DAPE_CPG2_1"/>
    <property type="match status" value="1"/>
</dbReference>
<comment type="caution">
    <text evidence="10">The sequence shown here is derived from an EMBL/GenBank/DDBJ whole genome shotgun (WGS) entry which is preliminary data.</text>
</comment>
<comment type="similarity">
    <text evidence="7">Belongs to the peptidase M42 family.</text>
</comment>
<dbReference type="InterPro" id="IPR002933">
    <property type="entry name" value="Peptidase_M20"/>
</dbReference>
<dbReference type="OrthoDB" id="9776600at2"/>
<comment type="cofactor">
    <cofactor evidence="8">
        <name>a divalent metal cation</name>
        <dbReference type="ChEBI" id="CHEBI:60240"/>
    </cofactor>
    <text evidence="8">Binds 2 divalent metal cations per subunit.</text>
</comment>
<dbReference type="AlphaFoldDB" id="A0A318KWI7"/>
<evidence type="ECO:0000256" key="8">
    <source>
        <dbReference type="PIRSR" id="PIRSR001123-2"/>
    </source>
</evidence>
<sequence>MNKERLVNTFLDLVRIPSPSRNERRVADYILNFCNANGIEVYEDDANIEYGGNAGNIVAILRAENKKRLMFSAHMDTVLPCDEINPIIEDEVIHSDGTSILGGDDKCGIAAMLEMMLNVKSLTDRPELIFVFSFGEENGLNGPKYMDTQQLGKIDGAYILDSSGRPGEIVKGAPYFANGVLKVIGKEAHAGICPEKGVNALCVAAQAITQLHIGRVDEETTCNLGEVKGGLAYNIVMPSVEIVFEARSLNHDKLENLLNQVHLVFKETCSELNARFESTVKIQTPGFMIDEDDEISRAVVNACEKIGLQAEFKTSGGASDANIYNSKGIKSLNLACGMSEVHTVQEYLRIEDLVKTTELITALMEEYK</sequence>
<dbReference type="SUPFAM" id="SSF55031">
    <property type="entry name" value="Bacterial exopeptidase dimerisation domain"/>
    <property type="match status" value="1"/>
</dbReference>
<comment type="cofactor">
    <cofactor evidence="1">
        <name>Zn(2+)</name>
        <dbReference type="ChEBI" id="CHEBI:29105"/>
    </cofactor>
</comment>
<dbReference type="GO" id="GO:0004177">
    <property type="term" value="F:aminopeptidase activity"/>
    <property type="evidence" value="ECO:0007669"/>
    <property type="project" value="UniProtKB-UniRule"/>
</dbReference>
<dbReference type="GO" id="GO:0006508">
    <property type="term" value="P:proteolysis"/>
    <property type="evidence" value="ECO:0007669"/>
    <property type="project" value="UniProtKB-KW"/>
</dbReference>
<feature type="domain" description="Peptidase M20 dimerisation" evidence="9">
    <location>
        <begin position="177"/>
        <end position="269"/>
    </location>
</feature>
<evidence type="ECO:0000256" key="1">
    <source>
        <dbReference type="ARBA" id="ARBA00001947"/>
    </source>
</evidence>
<dbReference type="Proteomes" id="UP000247612">
    <property type="component" value="Unassembled WGS sequence"/>
</dbReference>
<dbReference type="Pfam" id="PF01546">
    <property type="entry name" value="Peptidase_M20"/>
    <property type="match status" value="1"/>
</dbReference>
<organism evidence="10 11">
    <name type="scientific">Dielma fastidiosa</name>
    <dbReference type="NCBI Taxonomy" id="1034346"/>
    <lineage>
        <taxon>Bacteria</taxon>
        <taxon>Bacillati</taxon>
        <taxon>Bacillota</taxon>
        <taxon>Erysipelotrichia</taxon>
        <taxon>Erysipelotrichales</taxon>
        <taxon>Erysipelotrichaceae</taxon>
        <taxon>Dielma</taxon>
    </lineage>
</organism>
<dbReference type="PANTHER" id="PTHR42994">
    <property type="entry name" value="PEPTIDASE T"/>
    <property type="match status" value="1"/>
</dbReference>
<dbReference type="InterPro" id="IPR008007">
    <property type="entry name" value="Peptidase_M42"/>
</dbReference>
<evidence type="ECO:0000256" key="7">
    <source>
        <dbReference type="PIRNR" id="PIRNR001123"/>
    </source>
</evidence>
<dbReference type="NCBIfam" id="TIGR01883">
    <property type="entry name" value="PepT-like"/>
    <property type="match status" value="1"/>
</dbReference>